<protein>
    <submittedName>
        <fullName evidence="1">Post-transcriptional regulator</fullName>
    </submittedName>
</protein>
<evidence type="ECO:0000313" key="1">
    <source>
        <dbReference type="EMBL" id="MCE5171723.1"/>
    </source>
</evidence>
<evidence type="ECO:0000313" key="2">
    <source>
        <dbReference type="Proteomes" id="UP001199916"/>
    </source>
</evidence>
<dbReference type="EMBL" id="JAJNBZ010000020">
    <property type="protein sequence ID" value="MCE5171723.1"/>
    <property type="molecule type" value="Genomic_DNA"/>
</dbReference>
<dbReference type="RefSeq" id="WP_233698112.1">
    <property type="nucleotide sequence ID" value="NZ_JAJNBZ010000020.1"/>
</dbReference>
<dbReference type="Pfam" id="PF13797">
    <property type="entry name" value="Post_transc_reg"/>
    <property type="match status" value="1"/>
</dbReference>
<organism evidence="1 2">
    <name type="scientific">Paenibacillus profundus</name>
    <dbReference type="NCBI Taxonomy" id="1173085"/>
    <lineage>
        <taxon>Bacteria</taxon>
        <taxon>Bacillati</taxon>
        <taxon>Bacillota</taxon>
        <taxon>Bacilli</taxon>
        <taxon>Bacillales</taxon>
        <taxon>Paenibacillaceae</taxon>
        <taxon>Paenibacillus</taxon>
    </lineage>
</organism>
<dbReference type="InterPro" id="IPR025716">
    <property type="entry name" value="Post-transcriptional_regulator"/>
</dbReference>
<sequence>MSELYTEQERIEAIELCCISKAEELRLLGYEYVTGEDVWECVSAKYKKNNDKPALHRVVNDILSLKSTQFMNYMTMAAFRGEPFNGGCSKNLLSRTNIGES</sequence>
<accession>A0ABS8YIH9</accession>
<comment type="caution">
    <text evidence="1">The sequence shown here is derived from an EMBL/GenBank/DDBJ whole genome shotgun (WGS) entry which is preliminary data.</text>
</comment>
<name>A0ABS8YIH9_9BACL</name>
<proteinExistence type="predicted"/>
<gene>
    <name evidence="1" type="ORF">LQV63_20815</name>
</gene>
<keyword evidence="2" id="KW-1185">Reference proteome</keyword>
<reference evidence="1 2" key="1">
    <citation type="submission" date="2021-11" db="EMBL/GenBank/DDBJ databases">
        <title>Draft genome sequence of Paenibacillus profundus YoMME, a new Gram-positive bacteria with exoelectrogenic properties.</title>
        <authorList>
            <person name="Hubenova Y."/>
            <person name="Hubenova E."/>
            <person name="Manasiev Y."/>
            <person name="Peykov S."/>
            <person name="Mitov M."/>
        </authorList>
    </citation>
    <scope>NUCLEOTIDE SEQUENCE [LARGE SCALE GENOMIC DNA]</scope>
    <source>
        <strain evidence="1 2">YoMME</strain>
    </source>
</reference>
<dbReference type="Proteomes" id="UP001199916">
    <property type="component" value="Unassembled WGS sequence"/>
</dbReference>